<name>A0A9N9GN29_9GLOM</name>
<dbReference type="Proteomes" id="UP000789396">
    <property type="component" value="Unassembled WGS sequence"/>
</dbReference>
<evidence type="ECO:0000256" key="4">
    <source>
        <dbReference type="ARBA" id="ARBA00023136"/>
    </source>
</evidence>
<evidence type="ECO:0000313" key="6">
    <source>
        <dbReference type="EMBL" id="CAG8620688.1"/>
    </source>
</evidence>
<dbReference type="EMBL" id="CAJVPZ010010554">
    <property type="protein sequence ID" value="CAG8620688.1"/>
    <property type="molecule type" value="Genomic_DNA"/>
</dbReference>
<evidence type="ECO:0000256" key="3">
    <source>
        <dbReference type="ARBA" id="ARBA00022989"/>
    </source>
</evidence>
<feature type="transmembrane region" description="Helical" evidence="5">
    <location>
        <begin position="136"/>
        <end position="158"/>
    </location>
</feature>
<keyword evidence="3 5" id="KW-1133">Transmembrane helix</keyword>
<comment type="subcellular location">
    <subcellularLocation>
        <location evidence="1">Membrane</location>
        <topology evidence="1">Multi-pass membrane protein</topology>
    </subcellularLocation>
</comment>
<comment type="caution">
    <text evidence="6">The sequence shown here is derived from an EMBL/GenBank/DDBJ whole genome shotgun (WGS) entry which is preliminary data.</text>
</comment>
<evidence type="ECO:0000313" key="7">
    <source>
        <dbReference type="Proteomes" id="UP000789396"/>
    </source>
</evidence>
<dbReference type="AlphaFoldDB" id="A0A9N9GN29"/>
<gene>
    <name evidence="6" type="ORF">RFULGI_LOCUS7346</name>
</gene>
<evidence type="ECO:0000256" key="1">
    <source>
        <dbReference type="ARBA" id="ARBA00004141"/>
    </source>
</evidence>
<keyword evidence="2 5" id="KW-0812">Transmembrane</keyword>
<reference evidence="6" key="1">
    <citation type="submission" date="2021-06" db="EMBL/GenBank/DDBJ databases">
        <authorList>
            <person name="Kallberg Y."/>
            <person name="Tangrot J."/>
            <person name="Rosling A."/>
        </authorList>
    </citation>
    <scope>NUCLEOTIDE SEQUENCE</scope>
    <source>
        <strain evidence="6">IN212</strain>
    </source>
</reference>
<sequence length="213" mass="24524">MEDMAKEFVNTTCPSENKIENDPSAFWDNGPHFDDCYEAFVLAAFFALLTQYVEDSPEESKEMLDNAAKKSCPFPLCYYRYRPTSESFSNIVKWGILQYVALIPIITFATLITEAFGVYCAESMSLVFAKVYLKTAQVICVTIAMYALDFIAVTIKVWDIARQRRTTRKTSEKDRFSLHRAFTSRRKHKYKNLETSSKNLDIEKSSKNLDSET</sequence>
<protein>
    <submittedName>
        <fullName evidence="6">1363_t:CDS:1</fullName>
    </submittedName>
</protein>
<feature type="transmembrane region" description="Helical" evidence="5">
    <location>
        <begin position="96"/>
        <end position="116"/>
    </location>
</feature>
<keyword evidence="7" id="KW-1185">Reference proteome</keyword>
<accession>A0A9N9GN29</accession>
<proteinExistence type="predicted"/>
<evidence type="ECO:0000256" key="2">
    <source>
        <dbReference type="ARBA" id="ARBA00022692"/>
    </source>
</evidence>
<dbReference type="GO" id="GO:0016020">
    <property type="term" value="C:membrane"/>
    <property type="evidence" value="ECO:0007669"/>
    <property type="project" value="UniProtKB-SubCell"/>
</dbReference>
<dbReference type="InterPro" id="IPR005178">
    <property type="entry name" value="Ostalpha/TMEM184C"/>
</dbReference>
<dbReference type="SMART" id="SM01417">
    <property type="entry name" value="Solute_trans_a"/>
    <property type="match status" value="1"/>
</dbReference>
<dbReference type="PANTHER" id="PTHR23423">
    <property type="entry name" value="ORGANIC SOLUTE TRANSPORTER-RELATED"/>
    <property type="match status" value="1"/>
</dbReference>
<keyword evidence="4 5" id="KW-0472">Membrane</keyword>
<dbReference type="OrthoDB" id="14252at2759"/>
<organism evidence="6 7">
    <name type="scientific">Racocetra fulgida</name>
    <dbReference type="NCBI Taxonomy" id="60492"/>
    <lineage>
        <taxon>Eukaryota</taxon>
        <taxon>Fungi</taxon>
        <taxon>Fungi incertae sedis</taxon>
        <taxon>Mucoromycota</taxon>
        <taxon>Glomeromycotina</taxon>
        <taxon>Glomeromycetes</taxon>
        <taxon>Diversisporales</taxon>
        <taxon>Gigasporaceae</taxon>
        <taxon>Racocetra</taxon>
    </lineage>
</organism>
<dbReference type="Pfam" id="PF03619">
    <property type="entry name" value="Solute_trans_a"/>
    <property type="match status" value="1"/>
</dbReference>
<evidence type="ECO:0000256" key="5">
    <source>
        <dbReference type="SAM" id="Phobius"/>
    </source>
</evidence>